<proteinExistence type="predicted"/>
<accession>A0A382YX61</accession>
<feature type="domain" description="Cyclic-phosphate processing Receiver" evidence="1">
    <location>
        <begin position="1"/>
        <end position="99"/>
    </location>
</feature>
<dbReference type="EMBL" id="UINC01179155">
    <property type="protein sequence ID" value="SVD87690.1"/>
    <property type="molecule type" value="Genomic_DNA"/>
</dbReference>
<reference evidence="2" key="1">
    <citation type="submission" date="2018-05" db="EMBL/GenBank/DDBJ databases">
        <authorList>
            <person name="Lanie J.A."/>
            <person name="Ng W.-L."/>
            <person name="Kazmierczak K.M."/>
            <person name="Andrzejewski T.M."/>
            <person name="Davidsen T.M."/>
            <person name="Wayne K.J."/>
            <person name="Tettelin H."/>
            <person name="Glass J.I."/>
            <person name="Rusch D."/>
            <person name="Podicherti R."/>
            <person name="Tsui H.-C.T."/>
            <person name="Winkler M.E."/>
        </authorList>
    </citation>
    <scope>NUCLEOTIDE SEQUENCE</scope>
</reference>
<dbReference type="InterPro" id="IPR046909">
    <property type="entry name" value="cREC_REC"/>
</dbReference>
<evidence type="ECO:0000259" key="1">
    <source>
        <dbReference type="Pfam" id="PF20274"/>
    </source>
</evidence>
<protein>
    <recommendedName>
        <fullName evidence="1">Cyclic-phosphate processing Receiver domain-containing protein</fullName>
    </recommendedName>
</protein>
<dbReference type="AlphaFoldDB" id="A0A382YX61"/>
<dbReference type="Pfam" id="PF20274">
    <property type="entry name" value="cREC_REC"/>
    <property type="match status" value="1"/>
</dbReference>
<name>A0A382YX61_9ZZZZ</name>
<evidence type="ECO:0000313" key="2">
    <source>
        <dbReference type="EMBL" id="SVD87690.1"/>
    </source>
</evidence>
<organism evidence="2">
    <name type="scientific">marine metagenome</name>
    <dbReference type="NCBI Taxonomy" id="408172"/>
    <lineage>
        <taxon>unclassified sequences</taxon>
        <taxon>metagenomes</taxon>
        <taxon>ecological metagenomes</taxon>
    </lineage>
</organism>
<sequence>MYLDDIRCPAHVGSDLKNTSGWLLARTYDEAVSIVMDKGCPVYISFDHDLGDENAKTGYDFAKWLVDQDLDYNIIPADFEFNVHSSNPVGTANIINLLDSYLKTR</sequence>
<gene>
    <name evidence="2" type="ORF">METZ01_LOCUS440544</name>
</gene>